<keyword evidence="1" id="KW-1133">Transmembrane helix</keyword>
<evidence type="ECO:0000313" key="2">
    <source>
        <dbReference type="EMBL" id="KAF4982208.1"/>
    </source>
</evidence>
<dbReference type="Proteomes" id="UP000635477">
    <property type="component" value="Unassembled WGS sequence"/>
</dbReference>
<keyword evidence="1" id="KW-0812">Transmembrane</keyword>
<name>A0A8H4URI0_9HYPO</name>
<reference evidence="2" key="1">
    <citation type="journal article" date="2020" name="BMC Genomics">
        <title>Correction to: Identification and distribution of gene clusters required for synthesis of sphingolipid metabolism inhibitors in diverse species of the filamentous fungus Fusarium.</title>
        <authorList>
            <person name="Kim H.S."/>
            <person name="Lohmar J.M."/>
            <person name="Busman M."/>
            <person name="Brown D.W."/>
            <person name="Naumann T.A."/>
            <person name="Divon H.H."/>
            <person name="Lysoe E."/>
            <person name="Uhlig S."/>
            <person name="Proctor R.H."/>
        </authorList>
    </citation>
    <scope>NUCLEOTIDE SEQUENCE</scope>
    <source>
        <strain evidence="2">NRRL 22465</strain>
    </source>
</reference>
<evidence type="ECO:0000313" key="3">
    <source>
        <dbReference type="Proteomes" id="UP000635477"/>
    </source>
</evidence>
<feature type="transmembrane region" description="Helical" evidence="1">
    <location>
        <begin position="134"/>
        <end position="156"/>
    </location>
</feature>
<dbReference type="AlphaFoldDB" id="A0A8H4URI0"/>
<organism evidence="2 3">
    <name type="scientific">Fusarium zealandicum</name>
    <dbReference type="NCBI Taxonomy" id="1053134"/>
    <lineage>
        <taxon>Eukaryota</taxon>
        <taxon>Fungi</taxon>
        <taxon>Dikarya</taxon>
        <taxon>Ascomycota</taxon>
        <taxon>Pezizomycotina</taxon>
        <taxon>Sordariomycetes</taxon>
        <taxon>Hypocreomycetidae</taxon>
        <taxon>Hypocreales</taxon>
        <taxon>Nectriaceae</taxon>
        <taxon>Fusarium</taxon>
        <taxon>Fusarium staphyleae species complex</taxon>
    </lineage>
</organism>
<proteinExistence type="predicted"/>
<keyword evidence="1" id="KW-0472">Membrane</keyword>
<accession>A0A8H4URI0</accession>
<protein>
    <submittedName>
        <fullName evidence="2">Uncharacterized protein</fullName>
    </submittedName>
</protein>
<dbReference type="EMBL" id="JABEYC010000130">
    <property type="protein sequence ID" value="KAF4982208.1"/>
    <property type="molecule type" value="Genomic_DNA"/>
</dbReference>
<dbReference type="OrthoDB" id="5242705at2759"/>
<reference evidence="2" key="2">
    <citation type="submission" date="2020-05" db="EMBL/GenBank/DDBJ databases">
        <authorList>
            <person name="Kim H.-S."/>
            <person name="Proctor R.H."/>
            <person name="Brown D.W."/>
        </authorList>
    </citation>
    <scope>NUCLEOTIDE SEQUENCE</scope>
    <source>
        <strain evidence="2">NRRL 22465</strain>
    </source>
</reference>
<keyword evidence="3" id="KW-1185">Reference proteome</keyword>
<evidence type="ECO:0000256" key="1">
    <source>
        <dbReference type="SAM" id="Phobius"/>
    </source>
</evidence>
<gene>
    <name evidence="2" type="ORF">FZEAL_2092</name>
</gene>
<comment type="caution">
    <text evidence="2">The sequence shown here is derived from an EMBL/GenBank/DDBJ whole genome shotgun (WGS) entry which is preliminary data.</text>
</comment>
<sequence length="219" mass="24862">MCAAVLYPSVSTDPGERKDGRRGEIQVSFERLSDSWQPDTNDKKFLDAVKADFSSSLARVNESECLLMPRSDLRLELVEEDVRQLSNIQRTFNLTHKSVATMIQSLVSYRMREIDHSRVQGITNRWVIYIRVRWPLIAGPVAMLLSVIAFATQVIIESRLLRLGTLKSDPLKMLLHGFDGESRDYLRADRNNSKDLDKATVRLAKGVEGPELRLNSSSQ</sequence>